<dbReference type="PIRSF" id="PIRSF006241">
    <property type="entry name" value="HyI"/>
    <property type="match status" value="1"/>
</dbReference>
<dbReference type="InterPro" id="IPR036237">
    <property type="entry name" value="Xyl_isomerase-like_sf"/>
</dbReference>
<evidence type="ECO:0000313" key="5">
    <source>
        <dbReference type="Proteomes" id="UP000609346"/>
    </source>
</evidence>
<protein>
    <submittedName>
        <fullName evidence="4">TIM barrel protein</fullName>
    </submittedName>
</protein>
<dbReference type="PANTHER" id="PTHR43489">
    <property type="entry name" value="ISOMERASE"/>
    <property type="match status" value="1"/>
</dbReference>
<dbReference type="RefSeq" id="WP_191206055.1">
    <property type="nucleotide sequence ID" value="NZ_JACXZA010000006.1"/>
</dbReference>
<dbReference type="Pfam" id="PF01261">
    <property type="entry name" value="AP_endonuc_2"/>
    <property type="match status" value="1"/>
</dbReference>
<accession>A0ABR8N0Q7</accession>
<dbReference type="InterPro" id="IPR050417">
    <property type="entry name" value="Sugar_Epim/Isomerase"/>
</dbReference>
<name>A0ABR8N0Q7_9BACL</name>
<dbReference type="Proteomes" id="UP000609346">
    <property type="component" value="Unassembled WGS sequence"/>
</dbReference>
<gene>
    <name evidence="4" type="ORF">H8B09_23640</name>
</gene>
<organism evidence="4 5">
    <name type="scientific">Paenibacillus terricola</name>
    <dbReference type="NCBI Taxonomy" id="2763503"/>
    <lineage>
        <taxon>Bacteria</taxon>
        <taxon>Bacillati</taxon>
        <taxon>Bacillota</taxon>
        <taxon>Bacilli</taxon>
        <taxon>Bacillales</taxon>
        <taxon>Paenibacillaceae</taxon>
        <taxon>Paenibacillus</taxon>
    </lineage>
</organism>
<proteinExistence type="inferred from homology"/>
<evidence type="ECO:0000259" key="3">
    <source>
        <dbReference type="Pfam" id="PF01261"/>
    </source>
</evidence>
<comment type="caution">
    <text evidence="4">The sequence shown here is derived from an EMBL/GenBank/DDBJ whole genome shotgun (WGS) entry which is preliminary data.</text>
</comment>
<dbReference type="SUPFAM" id="SSF51658">
    <property type="entry name" value="Xylose isomerase-like"/>
    <property type="match status" value="1"/>
</dbReference>
<evidence type="ECO:0000313" key="4">
    <source>
        <dbReference type="EMBL" id="MBD3921776.1"/>
    </source>
</evidence>
<sequence>MKPSVCIESVFRGLELTEALSLVKSSGYDAFEFWNWSNKDIDKMRAEMDRLELSIATFCTEGGTLVDREKHQAFLVGLSETVKVAQGLGCRSLIVTAGNELREVPREAQLENIVVGLRAAVPILEAAGVTLTLEPLNTAVDHPGYILARSDEAFDIIDQVGSEQVKVLYDIYHQQITEGNLVATMLPRLSSIGHIHAAGCPGRHELYKGEIHYANVFQALRSAGYAGYVGLEYFPSEDAASGLAKARELFL</sequence>
<dbReference type="EMBL" id="JACXZA010000006">
    <property type="protein sequence ID" value="MBD3921776.1"/>
    <property type="molecule type" value="Genomic_DNA"/>
</dbReference>
<dbReference type="PANTHER" id="PTHR43489:SF3">
    <property type="entry name" value="XYLOSE ISOMERASE DOMAIN PROTEIN TIM BARREL"/>
    <property type="match status" value="1"/>
</dbReference>
<keyword evidence="1 2" id="KW-0413">Isomerase</keyword>
<evidence type="ECO:0000256" key="1">
    <source>
        <dbReference type="ARBA" id="ARBA00023235"/>
    </source>
</evidence>
<dbReference type="Gene3D" id="3.20.20.150">
    <property type="entry name" value="Divalent-metal-dependent TIM barrel enzymes"/>
    <property type="match status" value="1"/>
</dbReference>
<keyword evidence="5" id="KW-1185">Reference proteome</keyword>
<dbReference type="InterPro" id="IPR013022">
    <property type="entry name" value="Xyl_isomerase-like_TIM-brl"/>
</dbReference>
<evidence type="ECO:0000256" key="2">
    <source>
        <dbReference type="PIRNR" id="PIRNR006241"/>
    </source>
</evidence>
<dbReference type="InterPro" id="IPR026040">
    <property type="entry name" value="HyI-like"/>
</dbReference>
<reference evidence="4 5" key="1">
    <citation type="submission" date="2020-09" db="EMBL/GenBank/DDBJ databases">
        <title>Paenibacillus sp. strain PR3 16S rRNA gene Genome sequencing and assembly.</title>
        <authorList>
            <person name="Kim J."/>
        </authorList>
    </citation>
    <scope>NUCLEOTIDE SEQUENCE [LARGE SCALE GENOMIC DNA]</scope>
    <source>
        <strain evidence="4 5">PR3</strain>
    </source>
</reference>
<feature type="domain" description="Xylose isomerase-like TIM barrel" evidence="3">
    <location>
        <begin position="21"/>
        <end position="243"/>
    </location>
</feature>
<comment type="similarity">
    <text evidence="2">Belongs to the hyi family.</text>
</comment>